<dbReference type="PANTHER" id="PTHR30177:SF4">
    <property type="entry name" value="OSMOPROTECTANT IMPORT PERMEASE PROTEIN OSMW"/>
    <property type="match status" value="1"/>
</dbReference>
<evidence type="ECO:0000313" key="8">
    <source>
        <dbReference type="EMBL" id="PVZ09647.1"/>
    </source>
</evidence>
<proteinExistence type="inferred from homology"/>
<dbReference type="AlphaFoldDB" id="A0A2U1FBT8"/>
<evidence type="ECO:0000256" key="3">
    <source>
        <dbReference type="ARBA" id="ARBA00022692"/>
    </source>
</evidence>
<reference evidence="8 9" key="1">
    <citation type="submission" date="2018-04" db="EMBL/GenBank/DDBJ databases">
        <title>Genomic Encyclopedia of Type Strains, Phase IV (KMG-IV): sequencing the most valuable type-strain genomes for metagenomic binning, comparative biology and taxonomic classification.</title>
        <authorList>
            <person name="Goeker M."/>
        </authorList>
    </citation>
    <scope>NUCLEOTIDE SEQUENCE [LARGE SCALE GENOMIC DNA]</scope>
    <source>
        <strain evidence="8 9">DSM 45771</strain>
    </source>
</reference>
<dbReference type="PANTHER" id="PTHR30177">
    <property type="entry name" value="GLYCINE BETAINE/L-PROLINE TRANSPORT SYSTEM PERMEASE PROTEIN PROW"/>
    <property type="match status" value="1"/>
</dbReference>
<evidence type="ECO:0000256" key="2">
    <source>
        <dbReference type="ARBA" id="ARBA00022448"/>
    </source>
</evidence>
<dbReference type="OrthoDB" id="9801163at2"/>
<evidence type="ECO:0000256" key="4">
    <source>
        <dbReference type="ARBA" id="ARBA00022989"/>
    </source>
</evidence>
<evidence type="ECO:0000313" key="9">
    <source>
        <dbReference type="Proteomes" id="UP000245639"/>
    </source>
</evidence>
<feature type="transmembrane region" description="Helical" evidence="6">
    <location>
        <begin position="91"/>
        <end position="109"/>
    </location>
</feature>
<keyword evidence="4 6" id="KW-1133">Transmembrane helix</keyword>
<dbReference type="InterPro" id="IPR051204">
    <property type="entry name" value="ABC_transp_perm/SBD"/>
</dbReference>
<feature type="transmembrane region" description="Helical" evidence="6">
    <location>
        <begin position="20"/>
        <end position="44"/>
    </location>
</feature>
<evidence type="ECO:0000256" key="6">
    <source>
        <dbReference type="RuleBase" id="RU363032"/>
    </source>
</evidence>
<dbReference type="CDD" id="cd06261">
    <property type="entry name" value="TM_PBP2"/>
    <property type="match status" value="1"/>
</dbReference>
<dbReference type="RefSeq" id="WP_116708806.1">
    <property type="nucleotide sequence ID" value="NZ_QEKW01000006.1"/>
</dbReference>
<accession>A0A2U1FBT8</accession>
<gene>
    <name evidence="8" type="ORF">C8D89_106312</name>
</gene>
<keyword evidence="9" id="KW-1185">Reference proteome</keyword>
<dbReference type="GO" id="GO:0031460">
    <property type="term" value="P:glycine betaine transport"/>
    <property type="evidence" value="ECO:0007669"/>
    <property type="project" value="TreeGrafter"/>
</dbReference>
<evidence type="ECO:0000256" key="1">
    <source>
        <dbReference type="ARBA" id="ARBA00004141"/>
    </source>
</evidence>
<evidence type="ECO:0000256" key="5">
    <source>
        <dbReference type="ARBA" id="ARBA00023136"/>
    </source>
</evidence>
<sequence length="228" mass="24202">MNYLDYLTSNSEQILFLTQAHFLVVLIAVGVGSAISVALGLAVSTGEPDPPRFSLDWFAAGVREGGLVFTAALLTVPSLALYALFLPFTGLGVTTAIVVLVIYTLYTVLRNTVAGLTTVDRAVLESARGLGYGRLRRLLTIQLPLAWPVILNGIRVTTLISISIAVVGAVVQGPGLGILLINGISRIGAANSFYQVLTGTLFCLVVAAVFEIFFAIVQRLTIPRGIRV</sequence>
<name>A0A2U1FBT8_9PSEU</name>
<dbReference type="SUPFAM" id="SSF161098">
    <property type="entry name" value="MetI-like"/>
    <property type="match status" value="1"/>
</dbReference>
<dbReference type="InterPro" id="IPR035906">
    <property type="entry name" value="MetI-like_sf"/>
</dbReference>
<dbReference type="InterPro" id="IPR000515">
    <property type="entry name" value="MetI-like"/>
</dbReference>
<feature type="transmembrane region" description="Helical" evidence="6">
    <location>
        <begin position="159"/>
        <end position="181"/>
    </location>
</feature>
<dbReference type="Gene3D" id="1.10.3720.10">
    <property type="entry name" value="MetI-like"/>
    <property type="match status" value="1"/>
</dbReference>
<comment type="caution">
    <text evidence="8">The sequence shown here is derived from an EMBL/GenBank/DDBJ whole genome shotgun (WGS) entry which is preliminary data.</text>
</comment>
<dbReference type="GO" id="GO:0055085">
    <property type="term" value="P:transmembrane transport"/>
    <property type="evidence" value="ECO:0007669"/>
    <property type="project" value="InterPro"/>
</dbReference>
<comment type="similarity">
    <text evidence="6">Belongs to the binding-protein-dependent transport system permease family.</text>
</comment>
<dbReference type="Pfam" id="PF00528">
    <property type="entry name" value="BPD_transp_1"/>
    <property type="match status" value="1"/>
</dbReference>
<dbReference type="PROSITE" id="PS50928">
    <property type="entry name" value="ABC_TM1"/>
    <property type="match status" value="1"/>
</dbReference>
<organism evidence="8 9">
    <name type="scientific">Actinomycetospora cinnamomea</name>
    <dbReference type="NCBI Taxonomy" id="663609"/>
    <lineage>
        <taxon>Bacteria</taxon>
        <taxon>Bacillati</taxon>
        <taxon>Actinomycetota</taxon>
        <taxon>Actinomycetes</taxon>
        <taxon>Pseudonocardiales</taxon>
        <taxon>Pseudonocardiaceae</taxon>
        <taxon>Actinomycetospora</taxon>
    </lineage>
</organism>
<evidence type="ECO:0000259" key="7">
    <source>
        <dbReference type="PROSITE" id="PS50928"/>
    </source>
</evidence>
<comment type="subcellular location">
    <subcellularLocation>
        <location evidence="6">Cell membrane</location>
        <topology evidence="6">Multi-pass membrane protein</topology>
    </subcellularLocation>
    <subcellularLocation>
        <location evidence="1">Membrane</location>
        <topology evidence="1">Multi-pass membrane protein</topology>
    </subcellularLocation>
</comment>
<dbReference type="Proteomes" id="UP000245639">
    <property type="component" value="Unassembled WGS sequence"/>
</dbReference>
<keyword evidence="5 6" id="KW-0472">Membrane</keyword>
<dbReference type="GO" id="GO:0005886">
    <property type="term" value="C:plasma membrane"/>
    <property type="evidence" value="ECO:0007669"/>
    <property type="project" value="UniProtKB-SubCell"/>
</dbReference>
<protein>
    <submittedName>
        <fullName evidence="8">Osmoprotectant transport system permease protein</fullName>
    </submittedName>
</protein>
<dbReference type="EMBL" id="QEKW01000006">
    <property type="protein sequence ID" value="PVZ09647.1"/>
    <property type="molecule type" value="Genomic_DNA"/>
</dbReference>
<feature type="transmembrane region" description="Helical" evidence="6">
    <location>
        <begin position="193"/>
        <end position="217"/>
    </location>
</feature>
<feature type="domain" description="ABC transmembrane type-1" evidence="7">
    <location>
        <begin position="18"/>
        <end position="214"/>
    </location>
</feature>
<keyword evidence="2 6" id="KW-0813">Transport</keyword>
<keyword evidence="3 6" id="KW-0812">Transmembrane</keyword>